<dbReference type="EMBL" id="FWXW01000003">
    <property type="protein sequence ID" value="SMC55973.1"/>
    <property type="molecule type" value="Genomic_DNA"/>
</dbReference>
<dbReference type="RefSeq" id="WP_159448040.1">
    <property type="nucleotide sequence ID" value="NZ_FWXW01000003.1"/>
</dbReference>
<dbReference type="AlphaFoldDB" id="A0A1W2A5Y1"/>
<evidence type="ECO:0000313" key="2">
    <source>
        <dbReference type="EMBL" id="SMC55973.1"/>
    </source>
</evidence>
<dbReference type="STRING" id="1122930.SAMN02745168_1524"/>
<dbReference type="Pfam" id="PF12787">
    <property type="entry name" value="EcsC"/>
    <property type="match status" value="1"/>
</dbReference>
<organism evidence="2 3">
    <name type="scientific">Papillibacter cinnamivorans DSM 12816</name>
    <dbReference type="NCBI Taxonomy" id="1122930"/>
    <lineage>
        <taxon>Bacteria</taxon>
        <taxon>Bacillati</taxon>
        <taxon>Bacillota</taxon>
        <taxon>Clostridia</taxon>
        <taxon>Eubacteriales</taxon>
        <taxon>Oscillospiraceae</taxon>
        <taxon>Papillibacter</taxon>
    </lineage>
</organism>
<dbReference type="Proteomes" id="UP000192790">
    <property type="component" value="Unassembled WGS sequence"/>
</dbReference>
<dbReference type="InterPro" id="IPR024787">
    <property type="entry name" value="EcsC"/>
</dbReference>
<keyword evidence="1" id="KW-0472">Membrane</keyword>
<keyword evidence="3" id="KW-1185">Reference proteome</keyword>
<evidence type="ECO:0000313" key="3">
    <source>
        <dbReference type="Proteomes" id="UP000192790"/>
    </source>
</evidence>
<protein>
    <submittedName>
        <fullName evidence="2">EcsC protein family protein</fullName>
    </submittedName>
</protein>
<keyword evidence="1" id="KW-1133">Transmembrane helix</keyword>
<dbReference type="PANTHER" id="PTHR41260:SF1">
    <property type="entry name" value="PROTEIN ECSC"/>
    <property type="match status" value="1"/>
</dbReference>
<gene>
    <name evidence="2" type="ORF">SAMN02745168_1524</name>
</gene>
<proteinExistence type="predicted"/>
<dbReference type="PANTHER" id="PTHR41260">
    <property type="entry name" value="PROTEIN ECSC"/>
    <property type="match status" value="1"/>
</dbReference>
<accession>A0A1W2A5Y1</accession>
<name>A0A1W2A5Y1_9FIRM</name>
<dbReference type="OrthoDB" id="1852051at2"/>
<evidence type="ECO:0000256" key="1">
    <source>
        <dbReference type="SAM" id="Phobius"/>
    </source>
</evidence>
<reference evidence="2 3" key="1">
    <citation type="submission" date="2017-04" db="EMBL/GenBank/DDBJ databases">
        <authorList>
            <person name="Afonso C.L."/>
            <person name="Miller P.J."/>
            <person name="Scott M.A."/>
            <person name="Spackman E."/>
            <person name="Goraichik I."/>
            <person name="Dimitrov K.M."/>
            <person name="Suarez D.L."/>
            <person name="Swayne D.E."/>
        </authorList>
    </citation>
    <scope>NUCLEOTIDE SEQUENCE [LARGE SCALE GENOMIC DNA]</scope>
    <source>
        <strain evidence="2 3">DSM 12816</strain>
    </source>
</reference>
<feature type="transmembrane region" description="Helical" evidence="1">
    <location>
        <begin position="225"/>
        <end position="252"/>
    </location>
</feature>
<keyword evidence="1" id="KW-0812">Transmembrane</keyword>
<sequence>MKPNKILSQHKARLLREEKRLLQRRESSYWKETLAPVKEKLSDLIPDKALGVLREAFETGFYVVFDKGTAIIEKSYSAQKHRDQYDVNRYILGKAITKKNLKRFDRHASKNAAANKGISAAEGAVLGVLGIGLPDIPVFIGVILRTVYEICLSYGFEYDAPQERIFILGIICTASSKGDARAEHSARTDRIGYLIDTGQAVPDDLKGSIREAADCLSGALLGAKFLQGFALVGAVGGITNLSLIQSVSRIAIFKYKKRFLRRAISAGETEK</sequence>